<comment type="caution">
    <text evidence="12">The sequence shown here is derived from an EMBL/GenBank/DDBJ whole genome shotgun (WGS) entry which is preliminary data.</text>
</comment>
<keyword evidence="7" id="KW-0804">Transcription</keyword>
<dbReference type="InterPro" id="IPR013088">
    <property type="entry name" value="Znf_NHR/GATA"/>
</dbReference>
<evidence type="ECO:0000256" key="1">
    <source>
        <dbReference type="ARBA" id="ARBA00004123"/>
    </source>
</evidence>
<evidence type="ECO:0000259" key="11">
    <source>
        <dbReference type="PROSITE" id="PS51030"/>
    </source>
</evidence>
<evidence type="ECO:0000313" key="12">
    <source>
        <dbReference type="EMBL" id="GFN91275.1"/>
    </source>
</evidence>
<evidence type="ECO:0000256" key="5">
    <source>
        <dbReference type="ARBA" id="ARBA00023015"/>
    </source>
</evidence>
<dbReference type="CDD" id="cd06916">
    <property type="entry name" value="NR_DBD_like"/>
    <property type="match status" value="1"/>
</dbReference>
<keyword evidence="3" id="KW-0863">Zinc-finger</keyword>
<keyword evidence="13" id="KW-1185">Reference proteome</keyword>
<dbReference type="GO" id="GO:0008270">
    <property type="term" value="F:zinc ion binding"/>
    <property type="evidence" value="ECO:0007669"/>
    <property type="project" value="UniProtKB-KW"/>
</dbReference>
<keyword evidence="2" id="KW-0479">Metal-binding</keyword>
<keyword evidence="5" id="KW-0805">Transcription regulation</keyword>
<keyword evidence="6" id="KW-0238">DNA-binding</keyword>
<dbReference type="PRINTS" id="PR00047">
    <property type="entry name" value="STROIDFINGER"/>
</dbReference>
<dbReference type="GO" id="GO:0005634">
    <property type="term" value="C:nucleus"/>
    <property type="evidence" value="ECO:0007669"/>
    <property type="project" value="UniProtKB-SubCell"/>
</dbReference>
<evidence type="ECO:0000256" key="2">
    <source>
        <dbReference type="ARBA" id="ARBA00022723"/>
    </source>
</evidence>
<dbReference type="Proteomes" id="UP000735302">
    <property type="component" value="Unassembled WGS sequence"/>
</dbReference>
<keyword evidence="8 12" id="KW-0675">Receptor</keyword>
<comment type="subcellular location">
    <subcellularLocation>
        <location evidence="1">Nucleus</location>
    </subcellularLocation>
</comment>
<evidence type="ECO:0000256" key="9">
    <source>
        <dbReference type="ARBA" id="ARBA00023242"/>
    </source>
</evidence>
<dbReference type="EMBL" id="BLXT01002115">
    <property type="protein sequence ID" value="GFN91275.1"/>
    <property type="molecule type" value="Genomic_DNA"/>
</dbReference>
<evidence type="ECO:0000256" key="7">
    <source>
        <dbReference type="ARBA" id="ARBA00023163"/>
    </source>
</evidence>
<evidence type="ECO:0000256" key="8">
    <source>
        <dbReference type="ARBA" id="ARBA00023170"/>
    </source>
</evidence>
<evidence type="ECO:0000256" key="10">
    <source>
        <dbReference type="SAM" id="MobiDB-lite"/>
    </source>
</evidence>
<organism evidence="12 13">
    <name type="scientific">Plakobranchus ocellatus</name>
    <dbReference type="NCBI Taxonomy" id="259542"/>
    <lineage>
        <taxon>Eukaryota</taxon>
        <taxon>Metazoa</taxon>
        <taxon>Spiralia</taxon>
        <taxon>Lophotrochozoa</taxon>
        <taxon>Mollusca</taxon>
        <taxon>Gastropoda</taxon>
        <taxon>Heterobranchia</taxon>
        <taxon>Euthyneura</taxon>
        <taxon>Panpulmonata</taxon>
        <taxon>Sacoglossa</taxon>
        <taxon>Placobranchoidea</taxon>
        <taxon>Plakobranchidae</taxon>
        <taxon>Plakobranchus</taxon>
    </lineage>
</organism>
<dbReference type="PROSITE" id="PS51030">
    <property type="entry name" value="NUCLEAR_REC_DBD_2"/>
    <property type="match status" value="1"/>
</dbReference>
<keyword evidence="4" id="KW-0862">Zinc</keyword>
<evidence type="ECO:0000256" key="3">
    <source>
        <dbReference type="ARBA" id="ARBA00022771"/>
    </source>
</evidence>
<protein>
    <submittedName>
        <fullName evidence="12">E75 nuclear receptor</fullName>
    </submittedName>
</protein>
<evidence type="ECO:0000256" key="6">
    <source>
        <dbReference type="ARBA" id="ARBA00023125"/>
    </source>
</evidence>
<dbReference type="Gene3D" id="3.30.50.10">
    <property type="entry name" value="Erythroid Transcription Factor GATA-1, subunit A"/>
    <property type="match status" value="1"/>
</dbReference>
<dbReference type="GO" id="GO:0003700">
    <property type="term" value="F:DNA-binding transcription factor activity"/>
    <property type="evidence" value="ECO:0007669"/>
    <property type="project" value="InterPro"/>
</dbReference>
<dbReference type="InterPro" id="IPR001628">
    <property type="entry name" value="Znf_hrmn_rcpt"/>
</dbReference>
<sequence>MVCSTTVNVNLQKPLKKRPSVLPPCRVCGCVASGLHYGVVTCEACNGFFRRSLKRRAVYFCSKENKCDVIGKRRGECSFCRYHKCLAVGMSRTAVKTGRYSDKTRLAYALESDDDAKGSYSGNSMSMHESLPFDPERMASSSEILAHRLQTGREEEGQGCADEAMDTEESAANKGDNKEQVFSSCGVGRPKIMSSFVEASRSSVFV</sequence>
<accession>A0AAV3Z5Y1</accession>
<name>A0AAV3Z5Y1_9GAST</name>
<dbReference type="PANTHER" id="PTHR45805">
    <property type="entry name" value="NUCLEAR HORMONE RECEPTOR HR3-RELATED"/>
    <property type="match status" value="1"/>
</dbReference>
<gene>
    <name evidence="12" type="ORF">PoB_001778100</name>
</gene>
<dbReference type="AlphaFoldDB" id="A0AAV3Z5Y1"/>
<dbReference type="SMART" id="SM00399">
    <property type="entry name" value="ZnF_C4"/>
    <property type="match status" value="1"/>
</dbReference>
<dbReference type="Pfam" id="PF00105">
    <property type="entry name" value="zf-C4"/>
    <property type="match status" value="1"/>
</dbReference>
<proteinExistence type="predicted"/>
<keyword evidence="9" id="KW-0539">Nucleus</keyword>
<dbReference type="GO" id="GO:0043565">
    <property type="term" value="F:sequence-specific DNA binding"/>
    <property type="evidence" value="ECO:0007669"/>
    <property type="project" value="InterPro"/>
</dbReference>
<dbReference type="SUPFAM" id="SSF57716">
    <property type="entry name" value="Glucocorticoid receptor-like (DNA-binding domain)"/>
    <property type="match status" value="1"/>
</dbReference>
<feature type="region of interest" description="Disordered" evidence="10">
    <location>
        <begin position="151"/>
        <end position="180"/>
    </location>
</feature>
<evidence type="ECO:0000313" key="13">
    <source>
        <dbReference type="Proteomes" id="UP000735302"/>
    </source>
</evidence>
<evidence type="ECO:0000256" key="4">
    <source>
        <dbReference type="ARBA" id="ARBA00022833"/>
    </source>
</evidence>
<reference evidence="12 13" key="1">
    <citation type="journal article" date="2021" name="Elife">
        <title>Chloroplast acquisition without the gene transfer in kleptoplastic sea slugs, Plakobranchus ocellatus.</title>
        <authorList>
            <person name="Maeda T."/>
            <person name="Takahashi S."/>
            <person name="Yoshida T."/>
            <person name="Shimamura S."/>
            <person name="Takaki Y."/>
            <person name="Nagai Y."/>
            <person name="Toyoda A."/>
            <person name="Suzuki Y."/>
            <person name="Arimoto A."/>
            <person name="Ishii H."/>
            <person name="Satoh N."/>
            <person name="Nishiyama T."/>
            <person name="Hasebe M."/>
            <person name="Maruyama T."/>
            <person name="Minagawa J."/>
            <person name="Obokata J."/>
            <person name="Shigenobu S."/>
        </authorList>
    </citation>
    <scope>NUCLEOTIDE SEQUENCE [LARGE SCALE GENOMIC DNA]</scope>
</reference>
<feature type="domain" description="Nuclear receptor" evidence="11">
    <location>
        <begin position="22"/>
        <end position="97"/>
    </location>
</feature>